<feature type="non-terminal residue" evidence="2">
    <location>
        <position position="58"/>
    </location>
</feature>
<dbReference type="SUPFAM" id="SSF48403">
    <property type="entry name" value="Ankyrin repeat"/>
    <property type="match status" value="1"/>
</dbReference>
<comment type="caution">
    <text evidence="2">The sequence shown here is derived from an EMBL/GenBank/DDBJ whole genome shotgun (WGS) entry which is preliminary data.</text>
</comment>
<dbReference type="AlphaFoldDB" id="A0A9W9A5V4"/>
<accession>A0A9W9A5V4</accession>
<dbReference type="EMBL" id="JAOTPV010000016">
    <property type="protein sequence ID" value="KAJ4474243.1"/>
    <property type="molecule type" value="Genomic_DNA"/>
</dbReference>
<dbReference type="Pfam" id="PF00023">
    <property type="entry name" value="Ank"/>
    <property type="match status" value="1"/>
</dbReference>
<protein>
    <recommendedName>
        <fullName evidence="4">Ankyrin</fullName>
    </recommendedName>
</protein>
<dbReference type="Proteomes" id="UP001150266">
    <property type="component" value="Unassembled WGS sequence"/>
</dbReference>
<evidence type="ECO:0008006" key="4">
    <source>
        <dbReference type="Google" id="ProtNLM"/>
    </source>
</evidence>
<dbReference type="OrthoDB" id="194358at2759"/>
<evidence type="ECO:0000256" key="1">
    <source>
        <dbReference type="PROSITE-ProRule" id="PRU00023"/>
    </source>
</evidence>
<dbReference type="PROSITE" id="PS50088">
    <property type="entry name" value="ANK_REPEAT"/>
    <property type="match status" value="1"/>
</dbReference>
<feature type="repeat" description="ANK" evidence="1">
    <location>
        <begin position="21"/>
        <end position="49"/>
    </location>
</feature>
<evidence type="ECO:0000313" key="3">
    <source>
        <dbReference type="Proteomes" id="UP001150266"/>
    </source>
</evidence>
<dbReference type="PROSITE" id="PS50297">
    <property type="entry name" value="ANK_REP_REGION"/>
    <property type="match status" value="1"/>
</dbReference>
<keyword evidence="3" id="KW-1185">Reference proteome</keyword>
<dbReference type="InterPro" id="IPR036770">
    <property type="entry name" value="Ankyrin_rpt-contain_sf"/>
</dbReference>
<name>A0A9W9A5V4_9AGAR</name>
<keyword evidence="1" id="KW-0040">ANK repeat</keyword>
<reference evidence="2" key="1">
    <citation type="submission" date="2022-08" db="EMBL/GenBank/DDBJ databases">
        <title>A Global Phylogenomic Analysis of the Shiitake Genus Lentinula.</title>
        <authorList>
            <consortium name="DOE Joint Genome Institute"/>
            <person name="Sierra-Patev S."/>
            <person name="Min B."/>
            <person name="Naranjo-Ortiz M."/>
            <person name="Looney B."/>
            <person name="Konkel Z."/>
            <person name="Slot J.C."/>
            <person name="Sakamoto Y."/>
            <person name="Steenwyk J.L."/>
            <person name="Rokas A."/>
            <person name="Carro J."/>
            <person name="Camarero S."/>
            <person name="Ferreira P."/>
            <person name="Molpeceres G."/>
            <person name="Ruiz-Duenas F.J."/>
            <person name="Serrano A."/>
            <person name="Henrissat B."/>
            <person name="Drula E."/>
            <person name="Hughes K.W."/>
            <person name="Mata J.L."/>
            <person name="Ishikawa N.K."/>
            <person name="Vargas-Isla R."/>
            <person name="Ushijima S."/>
            <person name="Smith C.A."/>
            <person name="Ahrendt S."/>
            <person name="Andreopoulos W."/>
            <person name="He G."/>
            <person name="Labutti K."/>
            <person name="Lipzen A."/>
            <person name="Ng V."/>
            <person name="Riley R."/>
            <person name="Sandor L."/>
            <person name="Barry K."/>
            <person name="Martinez A.T."/>
            <person name="Xiao Y."/>
            <person name="Gibbons J.G."/>
            <person name="Terashima K."/>
            <person name="Grigoriev I.V."/>
            <person name="Hibbett D.S."/>
        </authorList>
    </citation>
    <scope>NUCLEOTIDE SEQUENCE</scope>
    <source>
        <strain evidence="2">JLM2183</strain>
    </source>
</reference>
<sequence>VESLLENGVDVNAQGATFGKALQAAACRDNVDILKLLLNSGADVNAQGGVIGNALQAA</sequence>
<proteinExistence type="predicted"/>
<gene>
    <name evidence="2" type="ORF">J3R30DRAFT_3236955</name>
</gene>
<feature type="non-terminal residue" evidence="2">
    <location>
        <position position="1"/>
    </location>
</feature>
<evidence type="ECO:0000313" key="2">
    <source>
        <dbReference type="EMBL" id="KAJ4474243.1"/>
    </source>
</evidence>
<organism evidence="2 3">
    <name type="scientific">Lentinula aciculospora</name>
    <dbReference type="NCBI Taxonomy" id="153920"/>
    <lineage>
        <taxon>Eukaryota</taxon>
        <taxon>Fungi</taxon>
        <taxon>Dikarya</taxon>
        <taxon>Basidiomycota</taxon>
        <taxon>Agaricomycotina</taxon>
        <taxon>Agaricomycetes</taxon>
        <taxon>Agaricomycetidae</taxon>
        <taxon>Agaricales</taxon>
        <taxon>Marasmiineae</taxon>
        <taxon>Omphalotaceae</taxon>
        <taxon>Lentinula</taxon>
    </lineage>
</organism>
<dbReference type="Gene3D" id="1.25.40.20">
    <property type="entry name" value="Ankyrin repeat-containing domain"/>
    <property type="match status" value="1"/>
</dbReference>
<dbReference type="InterPro" id="IPR002110">
    <property type="entry name" value="Ankyrin_rpt"/>
</dbReference>